<dbReference type="InterPro" id="IPR027417">
    <property type="entry name" value="P-loop_NTPase"/>
</dbReference>
<feature type="domain" description="Helicase ATP-binding" evidence="4">
    <location>
        <begin position="89"/>
        <end position="175"/>
    </location>
</feature>
<dbReference type="GO" id="GO:0005524">
    <property type="term" value="F:ATP binding"/>
    <property type="evidence" value="ECO:0007669"/>
    <property type="project" value="InterPro"/>
</dbReference>
<dbReference type="SMART" id="SM00957">
    <property type="entry name" value="SecA_DEAD"/>
    <property type="match status" value="1"/>
</dbReference>
<dbReference type="GO" id="GO:0006605">
    <property type="term" value="P:protein targeting"/>
    <property type="evidence" value="ECO:0007669"/>
    <property type="project" value="InterPro"/>
</dbReference>
<dbReference type="AlphaFoldDB" id="A0A656JYC5"/>
<dbReference type="GO" id="GO:0031522">
    <property type="term" value="C:cell envelope Sec protein transport complex"/>
    <property type="evidence" value="ECO:0007669"/>
    <property type="project" value="TreeGrafter"/>
</dbReference>
<evidence type="ECO:0000256" key="1">
    <source>
        <dbReference type="ARBA" id="ARBA00022475"/>
    </source>
</evidence>
<proteinExistence type="predicted"/>
<dbReference type="Pfam" id="PF07517">
    <property type="entry name" value="SecA_DEAD"/>
    <property type="match status" value="1"/>
</dbReference>
<dbReference type="GO" id="GO:0017038">
    <property type="term" value="P:protein import"/>
    <property type="evidence" value="ECO:0007669"/>
    <property type="project" value="InterPro"/>
</dbReference>
<dbReference type="InterPro" id="IPR014001">
    <property type="entry name" value="Helicase_ATP-bd"/>
</dbReference>
<protein>
    <submittedName>
        <fullName evidence="6">Preprotein translocase subunit SecA</fullName>
    </submittedName>
</protein>
<evidence type="ECO:0000313" key="6">
    <source>
        <dbReference type="EMBL" id="EPN60562.1"/>
    </source>
</evidence>
<dbReference type="GO" id="GO:0006886">
    <property type="term" value="P:intracellular protein transport"/>
    <property type="evidence" value="ECO:0007669"/>
    <property type="project" value="InterPro"/>
</dbReference>
<evidence type="ECO:0000256" key="3">
    <source>
        <dbReference type="ARBA" id="ARBA00023010"/>
    </source>
</evidence>
<evidence type="ECO:0000259" key="4">
    <source>
        <dbReference type="PROSITE" id="PS51192"/>
    </source>
</evidence>
<dbReference type="EMBL" id="AOKF01001326">
    <property type="protein sequence ID" value="EPN60562.1"/>
    <property type="molecule type" value="Genomic_DNA"/>
</dbReference>
<keyword evidence="2" id="KW-0653">Protein transport</keyword>
<keyword evidence="1" id="KW-0472">Membrane</keyword>
<gene>
    <name evidence="6" type="primary">secA</name>
    <name evidence="6" type="ORF">A245_15697</name>
</gene>
<dbReference type="PROSITE" id="PS51192">
    <property type="entry name" value="HELICASE_ATP_BIND_1"/>
    <property type="match status" value="1"/>
</dbReference>
<dbReference type="Gene3D" id="3.40.50.300">
    <property type="entry name" value="P-loop containing nucleotide triphosphate hydrolases"/>
    <property type="match status" value="1"/>
</dbReference>
<name>A0A656JYC5_PSESF</name>
<feature type="domain" description="SecA family profile" evidence="5">
    <location>
        <begin position="3"/>
        <end position="175"/>
    </location>
</feature>
<dbReference type="InterPro" id="IPR014018">
    <property type="entry name" value="SecA_motor_DEAD"/>
</dbReference>
<keyword evidence="2" id="KW-0813">Transport</keyword>
<comment type="caution">
    <text evidence="6">The sequence shown here is derived from an EMBL/GenBank/DDBJ whole genome shotgun (WGS) entry which is preliminary data.</text>
</comment>
<sequence length="175" mass="19553">MFAPLLKKLFGSKNEREVKRMLKTVQIVNAFEEQMVALSDEQLRAKTEEFKARIAKGETLDQLLPEAFAVAREAGKRVMGMRHFDVQLIGGMTLHEGQIAEMRTGEGKTLVGTLAVYLNALSGKGVHVVTVNDYLARRDANWMRPLYEFLGLTVGIVTPFQPPEEKRAAYAADIT</sequence>
<dbReference type="InterPro" id="IPR000185">
    <property type="entry name" value="SecA"/>
</dbReference>
<dbReference type="GO" id="GO:0005886">
    <property type="term" value="C:plasma membrane"/>
    <property type="evidence" value="ECO:0007669"/>
    <property type="project" value="TreeGrafter"/>
</dbReference>
<accession>A0A656JYC5</accession>
<dbReference type="GO" id="GO:0005829">
    <property type="term" value="C:cytosol"/>
    <property type="evidence" value="ECO:0007669"/>
    <property type="project" value="TreeGrafter"/>
</dbReference>
<feature type="non-terminal residue" evidence="6">
    <location>
        <position position="175"/>
    </location>
</feature>
<dbReference type="PANTHER" id="PTHR30612">
    <property type="entry name" value="SECA INNER MEMBRANE COMPONENT OF SEC PROTEIN SECRETION SYSTEM"/>
    <property type="match status" value="1"/>
</dbReference>
<dbReference type="PRINTS" id="PR00906">
    <property type="entry name" value="SECA"/>
</dbReference>
<dbReference type="Proteomes" id="UP000018849">
    <property type="component" value="Unassembled WGS sequence"/>
</dbReference>
<dbReference type="GO" id="GO:0043952">
    <property type="term" value="P:protein transport by the Sec complex"/>
    <property type="evidence" value="ECO:0007669"/>
    <property type="project" value="TreeGrafter"/>
</dbReference>
<dbReference type="CDD" id="cd17928">
    <property type="entry name" value="DEXDc_SecA"/>
    <property type="match status" value="1"/>
</dbReference>
<reference evidence="6 7" key="1">
    <citation type="journal article" date="2013" name="PLoS Pathog.">
        <title>Genomic analysis of the Kiwifruit pathogen Pseudomonas syringae pv. actinidiae provides insight into the origins of an emergent plant disease.</title>
        <authorList>
            <person name="McCann H.C."/>
            <person name="Rikkerink E.H."/>
            <person name="Bertels F."/>
            <person name="Fiers M."/>
            <person name="Lu A."/>
            <person name="Rees-George J."/>
            <person name="Andersen M.T."/>
            <person name="Gleave A.P."/>
            <person name="Haubold B."/>
            <person name="Wohlers M.W."/>
            <person name="Guttman D.S."/>
            <person name="Wang P.W."/>
            <person name="Straub C."/>
            <person name="Vanneste J.L."/>
            <person name="Rainey P.B."/>
            <person name="Templeton M.D."/>
        </authorList>
    </citation>
    <scope>NUCLEOTIDE SEQUENCE [LARGE SCALE GENOMIC DNA]</scope>
    <source>
        <strain evidence="6 7">ICMP 19096</strain>
    </source>
</reference>
<keyword evidence="3" id="KW-0811">Translocation</keyword>
<evidence type="ECO:0000259" key="5">
    <source>
        <dbReference type="PROSITE" id="PS51196"/>
    </source>
</evidence>
<dbReference type="InterPro" id="IPR011115">
    <property type="entry name" value="SecA_DEAD"/>
</dbReference>
<evidence type="ECO:0000313" key="7">
    <source>
        <dbReference type="Proteomes" id="UP000018849"/>
    </source>
</evidence>
<evidence type="ECO:0000256" key="2">
    <source>
        <dbReference type="ARBA" id="ARBA00022927"/>
    </source>
</evidence>
<keyword evidence="1" id="KW-1003">Cell membrane</keyword>
<organism evidence="6 7">
    <name type="scientific">Pseudomonas syringae pv. actinidiae ICMP 19096</name>
    <dbReference type="NCBI Taxonomy" id="1194405"/>
    <lineage>
        <taxon>Bacteria</taxon>
        <taxon>Pseudomonadati</taxon>
        <taxon>Pseudomonadota</taxon>
        <taxon>Gammaproteobacteria</taxon>
        <taxon>Pseudomonadales</taxon>
        <taxon>Pseudomonadaceae</taxon>
        <taxon>Pseudomonas</taxon>
        <taxon>Pseudomonas syringae</taxon>
    </lineage>
</organism>
<dbReference type="PANTHER" id="PTHR30612:SF0">
    <property type="entry name" value="CHLOROPLAST PROTEIN-TRANSPORTING ATPASE"/>
    <property type="match status" value="1"/>
</dbReference>
<dbReference type="PROSITE" id="PS51196">
    <property type="entry name" value="SECA_MOTOR_DEAD"/>
    <property type="match status" value="1"/>
</dbReference>
<dbReference type="SUPFAM" id="SSF52540">
    <property type="entry name" value="P-loop containing nucleoside triphosphate hydrolases"/>
    <property type="match status" value="1"/>
</dbReference>